<evidence type="ECO:0000256" key="10">
    <source>
        <dbReference type="ARBA" id="ARBA00023136"/>
    </source>
</evidence>
<protein>
    <recommendedName>
        <fullName evidence="3">histidine kinase</fullName>
        <ecNumber evidence="3">2.7.13.3</ecNumber>
    </recommendedName>
</protein>
<keyword evidence="14" id="KW-1185">Reference proteome</keyword>
<evidence type="ECO:0000313" key="13">
    <source>
        <dbReference type="EMBL" id="NOU91688.1"/>
    </source>
</evidence>
<dbReference type="InterPro" id="IPR036890">
    <property type="entry name" value="HATPase_C_sf"/>
</dbReference>
<dbReference type="CDD" id="cd00082">
    <property type="entry name" value="HisKA"/>
    <property type="match status" value="1"/>
</dbReference>
<name>A0A972JZC0_9BACL</name>
<keyword evidence="9" id="KW-0902">Two-component regulatory system</keyword>
<evidence type="ECO:0000256" key="4">
    <source>
        <dbReference type="ARBA" id="ARBA00022553"/>
    </source>
</evidence>
<evidence type="ECO:0000256" key="8">
    <source>
        <dbReference type="ARBA" id="ARBA00022840"/>
    </source>
</evidence>
<dbReference type="CDD" id="cd00075">
    <property type="entry name" value="HATPase"/>
    <property type="match status" value="1"/>
</dbReference>
<comment type="catalytic activity">
    <reaction evidence="1">
        <text>ATP + protein L-histidine = ADP + protein N-phospho-L-histidine.</text>
        <dbReference type="EC" id="2.7.13.3"/>
    </reaction>
</comment>
<feature type="transmembrane region" description="Helical" evidence="11">
    <location>
        <begin position="172"/>
        <end position="193"/>
    </location>
</feature>
<dbReference type="AlphaFoldDB" id="A0A972JZC0"/>
<dbReference type="GO" id="GO:0004721">
    <property type="term" value="F:phosphoprotein phosphatase activity"/>
    <property type="evidence" value="ECO:0007669"/>
    <property type="project" value="TreeGrafter"/>
</dbReference>
<keyword evidence="11" id="KW-1133">Transmembrane helix</keyword>
<dbReference type="EC" id="2.7.13.3" evidence="3"/>
<dbReference type="RefSeq" id="WP_171649853.1">
    <property type="nucleotide sequence ID" value="NZ_WHOD01000003.1"/>
</dbReference>
<keyword evidence="4" id="KW-0597">Phosphoprotein</keyword>
<dbReference type="InterPro" id="IPR004358">
    <property type="entry name" value="Sig_transdc_His_kin-like_C"/>
</dbReference>
<proteinExistence type="predicted"/>
<dbReference type="Gene3D" id="3.30.565.10">
    <property type="entry name" value="Histidine kinase-like ATPase, C-terminal domain"/>
    <property type="match status" value="1"/>
</dbReference>
<evidence type="ECO:0000256" key="7">
    <source>
        <dbReference type="ARBA" id="ARBA00022777"/>
    </source>
</evidence>
<comment type="caution">
    <text evidence="13">The sequence shown here is derived from an EMBL/GenBank/DDBJ whole genome shotgun (WGS) entry which is preliminary data.</text>
</comment>
<dbReference type="GO" id="GO:0016036">
    <property type="term" value="P:cellular response to phosphate starvation"/>
    <property type="evidence" value="ECO:0007669"/>
    <property type="project" value="TreeGrafter"/>
</dbReference>
<sequence length="433" mass="49517">MFERTRKQLTIFFGSILAVIIILITVIYYLILQQTLQKNELERLVNVKDKMNHQWEHRVEEMKRERRERASDREMKTMEWVFLLSDELIALVNPDGKTYTSPTAYTAMSNQLLKWAQNNEVKGEQGERFEITNGVKTEVYLVSSNKLNNSGGTYWMAIDITRDIELLRSIKLMLFFFTIILLSIAIGLAYLFAGKVMVPLKKSYHQQVEFTTNASHELRTPLSVIHSSVELLEECKEALPEFEQHVLDGLKDEVTRMIRLVESLLTLARSDSKQWNFKLEAVDLGQISYETYQAMLPLALKKGVDIQIDPPTIDANTSVIQGNTDQLRQLIYILLDNAIKYTPPGGKVTIKYRVDTHSRTTLQVTDTGIGIPKDELSRIFERFYRVDKARSREFGGAGLGLSIAADILRSHQAFIHVTSEEGKGSVFEIAFEA</sequence>
<evidence type="ECO:0000256" key="6">
    <source>
        <dbReference type="ARBA" id="ARBA00022741"/>
    </source>
</evidence>
<evidence type="ECO:0000256" key="3">
    <source>
        <dbReference type="ARBA" id="ARBA00012438"/>
    </source>
</evidence>
<keyword evidence="11" id="KW-0812">Transmembrane</keyword>
<organism evidence="13 14">
    <name type="scientific">Paenibacillus foliorum</name>
    <dbReference type="NCBI Taxonomy" id="2654974"/>
    <lineage>
        <taxon>Bacteria</taxon>
        <taxon>Bacillati</taxon>
        <taxon>Bacillota</taxon>
        <taxon>Bacilli</taxon>
        <taxon>Bacillales</taxon>
        <taxon>Paenibacillaceae</taxon>
        <taxon>Paenibacillus</taxon>
    </lineage>
</organism>
<comment type="subcellular location">
    <subcellularLocation>
        <location evidence="2">Cell membrane</location>
        <topology evidence="2">Multi-pass membrane protein</topology>
    </subcellularLocation>
</comment>
<feature type="domain" description="Histidine kinase" evidence="12">
    <location>
        <begin position="213"/>
        <end position="433"/>
    </location>
</feature>
<dbReference type="Pfam" id="PF00512">
    <property type="entry name" value="HisKA"/>
    <property type="match status" value="1"/>
</dbReference>
<dbReference type="SUPFAM" id="SSF55874">
    <property type="entry name" value="ATPase domain of HSP90 chaperone/DNA topoisomerase II/histidine kinase"/>
    <property type="match status" value="1"/>
</dbReference>
<keyword evidence="5" id="KW-0808">Transferase</keyword>
<dbReference type="GO" id="GO:0005524">
    <property type="term" value="F:ATP binding"/>
    <property type="evidence" value="ECO:0007669"/>
    <property type="project" value="UniProtKB-KW"/>
</dbReference>
<evidence type="ECO:0000259" key="12">
    <source>
        <dbReference type="PROSITE" id="PS50109"/>
    </source>
</evidence>
<keyword evidence="8" id="KW-0067">ATP-binding</keyword>
<reference evidence="13" key="1">
    <citation type="submission" date="2019-10" db="EMBL/GenBank/DDBJ databases">
        <title>Description of Paenibacillus glebae sp. nov.</title>
        <authorList>
            <person name="Carlier A."/>
            <person name="Qi S."/>
        </authorList>
    </citation>
    <scope>NUCLEOTIDE SEQUENCE</scope>
    <source>
        <strain evidence="13">LMG 31456</strain>
    </source>
</reference>
<dbReference type="SMART" id="SM00387">
    <property type="entry name" value="HATPase_c"/>
    <property type="match status" value="1"/>
</dbReference>
<dbReference type="PRINTS" id="PR00344">
    <property type="entry name" value="BCTRLSENSOR"/>
</dbReference>
<dbReference type="Proteomes" id="UP000641588">
    <property type="component" value="Unassembled WGS sequence"/>
</dbReference>
<dbReference type="InterPro" id="IPR003594">
    <property type="entry name" value="HATPase_dom"/>
</dbReference>
<dbReference type="PANTHER" id="PTHR45453:SF1">
    <property type="entry name" value="PHOSPHATE REGULON SENSOR PROTEIN PHOR"/>
    <property type="match status" value="1"/>
</dbReference>
<dbReference type="PANTHER" id="PTHR45453">
    <property type="entry name" value="PHOSPHATE REGULON SENSOR PROTEIN PHOR"/>
    <property type="match status" value="1"/>
</dbReference>
<dbReference type="PROSITE" id="PS50109">
    <property type="entry name" value="HIS_KIN"/>
    <property type="match status" value="1"/>
</dbReference>
<dbReference type="EMBL" id="WHOD01000003">
    <property type="protein sequence ID" value="NOU91688.1"/>
    <property type="molecule type" value="Genomic_DNA"/>
</dbReference>
<evidence type="ECO:0000256" key="5">
    <source>
        <dbReference type="ARBA" id="ARBA00022679"/>
    </source>
</evidence>
<evidence type="ECO:0000256" key="1">
    <source>
        <dbReference type="ARBA" id="ARBA00000085"/>
    </source>
</evidence>
<dbReference type="Gene3D" id="1.10.287.130">
    <property type="match status" value="1"/>
</dbReference>
<evidence type="ECO:0000256" key="2">
    <source>
        <dbReference type="ARBA" id="ARBA00004651"/>
    </source>
</evidence>
<feature type="transmembrane region" description="Helical" evidence="11">
    <location>
        <begin position="12"/>
        <end position="31"/>
    </location>
</feature>
<keyword evidence="7" id="KW-0418">Kinase</keyword>
<keyword evidence="10 11" id="KW-0472">Membrane</keyword>
<evidence type="ECO:0000313" key="14">
    <source>
        <dbReference type="Proteomes" id="UP000641588"/>
    </source>
</evidence>
<dbReference type="GO" id="GO:0000155">
    <property type="term" value="F:phosphorelay sensor kinase activity"/>
    <property type="evidence" value="ECO:0007669"/>
    <property type="project" value="InterPro"/>
</dbReference>
<gene>
    <name evidence="13" type="ORF">GC093_00340</name>
</gene>
<dbReference type="Pfam" id="PF02518">
    <property type="entry name" value="HATPase_c"/>
    <property type="match status" value="1"/>
</dbReference>
<accession>A0A972JZC0</accession>
<dbReference type="InterPro" id="IPR005467">
    <property type="entry name" value="His_kinase_dom"/>
</dbReference>
<dbReference type="FunFam" id="3.30.565.10:FF:000006">
    <property type="entry name" value="Sensor histidine kinase WalK"/>
    <property type="match status" value="1"/>
</dbReference>
<dbReference type="SMART" id="SM00388">
    <property type="entry name" value="HisKA"/>
    <property type="match status" value="1"/>
</dbReference>
<evidence type="ECO:0000256" key="11">
    <source>
        <dbReference type="SAM" id="Phobius"/>
    </source>
</evidence>
<keyword evidence="6" id="KW-0547">Nucleotide-binding</keyword>
<dbReference type="InterPro" id="IPR050351">
    <property type="entry name" value="BphY/WalK/GraS-like"/>
</dbReference>
<evidence type="ECO:0000256" key="9">
    <source>
        <dbReference type="ARBA" id="ARBA00023012"/>
    </source>
</evidence>
<dbReference type="GO" id="GO:0005886">
    <property type="term" value="C:plasma membrane"/>
    <property type="evidence" value="ECO:0007669"/>
    <property type="project" value="UniProtKB-SubCell"/>
</dbReference>
<dbReference type="InterPro" id="IPR036097">
    <property type="entry name" value="HisK_dim/P_sf"/>
</dbReference>
<dbReference type="SUPFAM" id="SSF47384">
    <property type="entry name" value="Homodimeric domain of signal transducing histidine kinase"/>
    <property type="match status" value="1"/>
</dbReference>
<dbReference type="InterPro" id="IPR003661">
    <property type="entry name" value="HisK_dim/P_dom"/>
</dbReference>
<dbReference type="FunFam" id="1.10.287.130:FF:000001">
    <property type="entry name" value="Two-component sensor histidine kinase"/>
    <property type="match status" value="1"/>
</dbReference>